<comment type="similarity">
    <text evidence="2 9">Belongs to the cytochrome P450 family.</text>
</comment>
<dbReference type="Pfam" id="PF00067">
    <property type="entry name" value="p450"/>
    <property type="match status" value="1"/>
</dbReference>
<dbReference type="PANTHER" id="PTHR47951:SF7">
    <property type="entry name" value="FLAVONOID 3',5'-HYDROXYLASE-LIKE ISOFORM X1"/>
    <property type="match status" value="1"/>
</dbReference>
<comment type="cofactor">
    <cofactor evidence="1 8">
        <name>heme</name>
        <dbReference type="ChEBI" id="CHEBI:30413"/>
    </cofactor>
</comment>
<dbReference type="GO" id="GO:0020037">
    <property type="term" value="F:heme binding"/>
    <property type="evidence" value="ECO:0007669"/>
    <property type="project" value="InterPro"/>
</dbReference>
<evidence type="ECO:0000313" key="12">
    <source>
        <dbReference type="Proteomes" id="UP000323506"/>
    </source>
</evidence>
<evidence type="ECO:0000256" key="2">
    <source>
        <dbReference type="ARBA" id="ARBA00010617"/>
    </source>
</evidence>
<evidence type="ECO:0000313" key="11">
    <source>
        <dbReference type="EMBL" id="TYG77443.1"/>
    </source>
</evidence>
<evidence type="ECO:0000256" key="7">
    <source>
        <dbReference type="ARBA" id="ARBA00023033"/>
    </source>
</evidence>
<dbReference type="EMBL" id="CM017703">
    <property type="protein sequence ID" value="TYG77443.1"/>
    <property type="molecule type" value="Genomic_DNA"/>
</dbReference>
<evidence type="ECO:0000256" key="5">
    <source>
        <dbReference type="ARBA" id="ARBA00023002"/>
    </source>
</evidence>
<feature type="transmembrane region" description="Helical" evidence="10">
    <location>
        <begin position="64"/>
        <end position="85"/>
    </location>
</feature>
<evidence type="ECO:0000256" key="3">
    <source>
        <dbReference type="ARBA" id="ARBA00022617"/>
    </source>
</evidence>
<evidence type="ECO:0000256" key="1">
    <source>
        <dbReference type="ARBA" id="ARBA00001971"/>
    </source>
</evidence>
<keyword evidence="6 8" id="KW-0408">Iron</keyword>
<reference evidence="11 12" key="1">
    <citation type="submission" date="2019-06" db="EMBL/GenBank/DDBJ databases">
        <title>WGS assembly of Gossypium darwinii.</title>
        <authorList>
            <person name="Chen Z.J."/>
            <person name="Sreedasyam A."/>
            <person name="Ando A."/>
            <person name="Song Q."/>
            <person name="De L."/>
            <person name="Hulse-Kemp A."/>
            <person name="Ding M."/>
            <person name="Ye W."/>
            <person name="Kirkbride R."/>
            <person name="Jenkins J."/>
            <person name="Plott C."/>
            <person name="Lovell J."/>
            <person name="Lin Y.-M."/>
            <person name="Vaughn R."/>
            <person name="Liu B."/>
            <person name="Li W."/>
            <person name="Simpson S."/>
            <person name="Scheffler B."/>
            <person name="Saski C."/>
            <person name="Grover C."/>
            <person name="Hu G."/>
            <person name="Conover J."/>
            <person name="Carlson J."/>
            <person name="Shu S."/>
            <person name="Boston L."/>
            <person name="Williams M."/>
            <person name="Peterson D."/>
            <person name="Mcgee K."/>
            <person name="Jones D."/>
            <person name="Wendel J."/>
            <person name="Stelly D."/>
            <person name="Grimwood J."/>
            <person name="Schmutz J."/>
        </authorList>
    </citation>
    <scope>NUCLEOTIDE SEQUENCE [LARGE SCALE GENOMIC DNA]</scope>
    <source>
        <strain evidence="11">1808015.09</strain>
    </source>
</reference>
<organism evidence="11 12">
    <name type="scientific">Gossypium darwinii</name>
    <name type="common">Darwin's cotton</name>
    <name type="synonym">Gossypium barbadense var. darwinii</name>
    <dbReference type="NCBI Taxonomy" id="34276"/>
    <lineage>
        <taxon>Eukaryota</taxon>
        <taxon>Viridiplantae</taxon>
        <taxon>Streptophyta</taxon>
        <taxon>Embryophyta</taxon>
        <taxon>Tracheophyta</taxon>
        <taxon>Spermatophyta</taxon>
        <taxon>Magnoliopsida</taxon>
        <taxon>eudicotyledons</taxon>
        <taxon>Gunneridae</taxon>
        <taxon>Pentapetalae</taxon>
        <taxon>rosids</taxon>
        <taxon>malvids</taxon>
        <taxon>Malvales</taxon>
        <taxon>Malvaceae</taxon>
        <taxon>Malvoideae</taxon>
        <taxon>Gossypium</taxon>
    </lineage>
</organism>
<dbReference type="PRINTS" id="PR00463">
    <property type="entry name" value="EP450I"/>
</dbReference>
<dbReference type="Proteomes" id="UP000323506">
    <property type="component" value="Chromosome D03"/>
</dbReference>
<keyword evidence="5 9" id="KW-0560">Oxidoreductase</keyword>
<dbReference type="FunFam" id="1.10.630.10:FF:000126">
    <property type="entry name" value="Predicted protein"/>
    <property type="match status" value="1"/>
</dbReference>
<keyword evidence="7 9" id="KW-0503">Monooxygenase</keyword>
<evidence type="ECO:0000256" key="6">
    <source>
        <dbReference type="ARBA" id="ARBA00023004"/>
    </source>
</evidence>
<sequence>MMKMKMFQQSQLPSSYNIIAVPGWLPLCFQLKTSWFSSRRKKMLQIAFSSYSWLLTASHQKDGMLFPVALSFLVAILGISLWHVWTIRKPKKDIAPLPPGPHGLPIVGYLPYLGTDNLHLVFTDLAAAYSPIYKLWLGNKLCVVISSAPLAKEVVRDNDITFSERDPPVCAKIITFGLNDIVFDSYSSPDWRMKRKVLVREMLSHSSIKACYVLRREQVLKGVQNVAQSAGKPIDFGETAFLTSINAMMSMLWGGKQGGEQKGANVWGQFRDLITEIMVILGKPNVSDIFPVLARFDIQGLEKEMTKIVNSFDKLFNSMIEERENFSNKLSKEDGNTEAKDFLQLLLDLKQKNDSGISITMNQVKALLMDIVVGGTDTTSTMMEWKMAELIANPEAMKKVKQEIDDVVGSDAAVDETHLPKLRYLDAAVKEAFRLHPPLPLLVPRCPCDLSNVDGYSVPKGTRVFLNIWCIQRDPQLWENPLEFKPERFLTDHEKLDYLGNNSRYMPFGSGRRMCAGVSLGEKMLYSSLAAMIHAYDWKLADGEENDLIGLFGIIMKKKKPLILVPTPRPSNLQHYMK</sequence>
<dbReference type="GO" id="GO:0016705">
    <property type="term" value="F:oxidoreductase activity, acting on paired donors, with incorporation or reduction of molecular oxygen"/>
    <property type="evidence" value="ECO:0007669"/>
    <property type="project" value="InterPro"/>
</dbReference>
<dbReference type="GO" id="GO:0005506">
    <property type="term" value="F:iron ion binding"/>
    <property type="evidence" value="ECO:0007669"/>
    <property type="project" value="InterPro"/>
</dbReference>
<evidence type="ECO:0000256" key="8">
    <source>
        <dbReference type="PIRSR" id="PIRSR602401-1"/>
    </source>
</evidence>
<evidence type="ECO:0000256" key="9">
    <source>
        <dbReference type="RuleBase" id="RU000461"/>
    </source>
</evidence>
<evidence type="ECO:0008006" key="13">
    <source>
        <dbReference type="Google" id="ProtNLM"/>
    </source>
</evidence>
<dbReference type="Gene3D" id="1.10.630.10">
    <property type="entry name" value="Cytochrome P450"/>
    <property type="match status" value="1"/>
</dbReference>
<dbReference type="InterPro" id="IPR036396">
    <property type="entry name" value="Cyt_P450_sf"/>
</dbReference>
<dbReference type="PANTHER" id="PTHR47951">
    <property type="entry name" value="OS08G0547900 PROTEIN"/>
    <property type="match status" value="1"/>
</dbReference>
<dbReference type="InterPro" id="IPR002401">
    <property type="entry name" value="Cyt_P450_E_grp-I"/>
</dbReference>
<dbReference type="AlphaFoldDB" id="A0A5D2DAL8"/>
<dbReference type="GO" id="GO:0004497">
    <property type="term" value="F:monooxygenase activity"/>
    <property type="evidence" value="ECO:0007669"/>
    <property type="project" value="UniProtKB-KW"/>
</dbReference>
<evidence type="ECO:0000256" key="10">
    <source>
        <dbReference type="SAM" id="Phobius"/>
    </source>
</evidence>
<evidence type="ECO:0000256" key="4">
    <source>
        <dbReference type="ARBA" id="ARBA00022723"/>
    </source>
</evidence>
<keyword evidence="10" id="KW-0812">Transmembrane</keyword>
<keyword evidence="12" id="KW-1185">Reference proteome</keyword>
<accession>A0A5D2DAL8</accession>
<dbReference type="InterPro" id="IPR017972">
    <property type="entry name" value="Cyt_P450_CS"/>
</dbReference>
<keyword evidence="10" id="KW-0472">Membrane</keyword>
<dbReference type="PRINTS" id="PR00385">
    <property type="entry name" value="P450"/>
</dbReference>
<gene>
    <name evidence="11" type="ORF">ES288_D03G195200v1</name>
</gene>
<dbReference type="SUPFAM" id="SSF48264">
    <property type="entry name" value="Cytochrome P450"/>
    <property type="match status" value="1"/>
</dbReference>
<keyword evidence="4 8" id="KW-0479">Metal-binding</keyword>
<dbReference type="PROSITE" id="PS00086">
    <property type="entry name" value="CYTOCHROME_P450"/>
    <property type="match status" value="1"/>
</dbReference>
<protein>
    <recommendedName>
        <fullName evidence="13">Cytochrome P450</fullName>
    </recommendedName>
</protein>
<proteinExistence type="inferred from homology"/>
<dbReference type="InterPro" id="IPR001128">
    <property type="entry name" value="Cyt_P450"/>
</dbReference>
<keyword evidence="3 8" id="KW-0349">Heme</keyword>
<name>A0A5D2DAL8_GOSDA</name>
<keyword evidence="10" id="KW-1133">Transmembrane helix</keyword>
<feature type="binding site" description="axial binding residue" evidence="8">
    <location>
        <position position="515"/>
    </location>
    <ligand>
        <name>heme</name>
        <dbReference type="ChEBI" id="CHEBI:30413"/>
    </ligand>
    <ligandPart>
        <name>Fe</name>
        <dbReference type="ChEBI" id="CHEBI:18248"/>
    </ligandPart>
</feature>